<sequence>MEIFGSTFDDSVFSEARDRVCVSLSPYKAKQCEPQWFCDSAALDTNDALEKQKVYKFRGDLAVRHGDYQKALEAYNSCLEWIADNNLTIRRDVLEGMARCCSKLGQRDKALDLVDLLSKEASNTCHMTSLLLLKVSIYHHFGAIRSKISSLEQLCSLLPFNPWNWFNLGQMCLQLLENNKRVAFCSSERCTSARRHNDCEAEEQQEAAAELDEDVVWLKACTCFIRTRLLLKILRQQQSSFVLQCSESALQTTDDVLQQLNPKETTLQALTEVMSEDLIPDKMREDYQDGESLASVCIQSFTERWWNKILVTGVLETDGCQRQTESPDAVYREEGRRNGTPADGLVTTHI</sequence>
<proteinExistence type="predicted"/>
<dbReference type="CTD" id="127497287"/>
<keyword evidence="3" id="KW-1185">Reference proteome</keyword>
<name>A0A7N6FD97_ANATE</name>
<dbReference type="GeneID" id="113170234"/>
<dbReference type="PROSITE" id="PS50005">
    <property type="entry name" value="TPR"/>
    <property type="match status" value="1"/>
</dbReference>
<dbReference type="Proteomes" id="UP000265040">
    <property type="component" value="Chromosome 16"/>
</dbReference>
<evidence type="ECO:0000313" key="2">
    <source>
        <dbReference type="Ensembl" id="ENSATEP00000053079.2"/>
    </source>
</evidence>
<protein>
    <submittedName>
        <fullName evidence="2">Uncharacterized protein</fullName>
    </submittedName>
</protein>
<dbReference type="InterPro" id="IPR019734">
    <property type="entry name" value="TPR_rpt"/>
</dbReference>
<organism evidence="2 3">
    <name type="scientific">Anabas testudineus</name>
    <name type="common">Climbing perch</name>
    <name type="synonym">Anthias testudineus</name>
    <dbReference type="NCBI Taxonomy" id="64144"/>
    <lineage>
        <taxon>Eukaryota</taxon>
        <taxon>Metazoa</taxon>
        <taxon>Chordata</taxon>
        <taxon>Craniata</taxon>
        <taxon>Vertebrata</taxon>
        <taxon>Euteleostomi</taxon>
        <taxon>Actinopterygii</taxon>
        <taxon>Neopterygii</taxon>
        <taxon>Teleostei</taxon>
        <taxon>Neoteleostei</taxon>
        <taxon>Acanthomorphata</taxon>
        <taxon>Anabantaria</taxon>
        <taxon>Anabantiformes</taxon>
        <taxon>Anabantoidei</taxon>
        <taxon>Anabantidae</taxon>
        <taxon>Anabas</taxon>
    </lineage>
</organism>
<evidence type="ECO:0000256" key="1">
    <source>
        <dbReference type="PROSITE-ProRule" id="PRU00339"/>
    </source>
</evidence>
<reference evidence="2" key="2">
    <citation type="submission" date="2025-08" db="UniProtKB">
        <authorList>
            <consortium name="Ensembl"/>
        </authorList>
    </citation>
    <scope>IDENTIFICATION</scope>
</reference>
<dbReference type="Gene3D" id="1.25.40.10">
    <property type="entry name" value="Tetratricopeptide repeat domain"/>
    <property type="match status" value="1"/>
</dbReference>
<evidence type="ECO:0000313" key="3">
    <source>
        <dbReference type="Proteomes" id="UP000265040"/>
    </source>
</evidence>
<dbReference type="PANTHER" id="PTHR31919">
    <property type="entry name" value="ZINC FINGERS AND HOMEOBOXES PROTEIN 1, ISOFORM 2"/>
    <property type="match status" value="1"/>
</dbReference>
<dbReference type="InterPro" id="IPR041404">
    <property type="entry name" value="DUF5588"/>
</dbReference>
<dbReference type="GeneTree" id="ENSGT00390000011435"/>
<dbReference type="AlphaFoldDB" id="A0A7N6FD97"/>
<dbReference type="RefSeq" id="XP_026228024.1">
    <property type="nucleotide sequence ID" value="XM_026372239.1"/>
</dbReference>
<dbReference type="Pfam" id="PF17826">
    <property type="entry name" value="DUF5588"/>
    <property type="match status" value="2"/>
</dbReference>
<dbReference type="InterPro" id="IPR011990">
    <property type="entry name" value="TPR-like_helical_dom_sf"/>
</dbReference>
<dbReference type="Ensembl" id="ENSATET00000042620.2">
    <property type="protein sequence ID" value="ENSATEP00000053079.2"/>
    <property type="gene ID" value="ENSATEG00000026045.2"/>
</dbReference>
<accession>A0A7N6FD97</accession>
<keyword evidence="1" id="KW-0802">TPR repeat</keyword>
<reference evidence="2" key="3">
    <citation type="submission" date="2025-09" db="UniProtKB">
        <authorList>
            <consortium name="Ensembl"/>
        </authorList>
    </citation>
    <scope>IDENTIFICATION</scope>
</reference>
<reference evidence="2" key="1">
    <citation type="submission" date="2021-04" db="EMBL/GenBank/DDBJ databases">
        <authorList>
            <consortium name="Wellcome Sanger Institute Data Sharing"/>
        </authorList>
    </citation>
    <scope>NUCLEOTIDE SEQUENCE [LARGE SCALE GENOMIC DNA]</scope>
</reference>
<dbReference type="PANTHER" id="PTHR31919:SF1">
    <property type="entry name" value="ZINC FINGERS AND HOMEOBOXES PROTEIN 1, ISOFORM 2"/>
    <property type="match status" value="1"/>
</dbReference>
<feature type="repeat" description="TPR" evidence="1">
    <location>
        <begin position="52"/>
        <end position="85"/>
    </location>
</feature>
<dbReference type="SUPFAM" id="SSF48452">
    <property type="entry name" value="TPR-like"/>
    <property type="match status" value="1"/>
</dbReference>